<evidence type="ECO:0000256" key="1">
    <source>
        <dbReference type="ARBA" id="ARBA00022448"/>
    </source>
</evidence>
<feature type="signal peptide" evidence="6">
    <location>
        <begin position="1"/>
        <end position="25"/>
    </location>
</feature>
<name>A0A6I2KZK5_9BURK</name>
<dbReference type="AlphaFoldDB" id="A0A6I2KZK5"/>
<keyword evidence="5" id="KW-0249">Electron transport</keyword>
<keyword evidence="6" id="KW-0732">Signal</keyword>
<organism evidence="8 9">
    <name type="scientific">Duganella guangzhouensis</name>
    <dbReference type="NCBI Taxonomy" id="2666084"/>
    <lineage>
        <taxon>Bacteria</taxon>
        <taxon>Pseudomonadati</taxon>
        <taxon>Pseudomonadota</taxon>
        <taxon>Betaproteobacteria</taxon>
        <taxon>Burkholderiales</taxon>
        <taxon>Oxalobacteraceae</taxon>
        <taxon>Telluria group</taxon>
        <taxon>Duganella</taxon>
    </lineage>
</organism>
<evidence type="ECO:0000256" key="3">
    <source>
        <dbReference type="ARBA" id="ARBA00022630"/>
    </source>
</evidence>
<feature type="chain" id="PRO_5026159498" evidence="6">
    <location>
        <begin position="26"/>
        <end position="179"/>
    </location>
</feature>
<dbReference type="GO" id="GO:0022900">
    <property type="term" value="P:electron transport chain"/>
    <property type="evidence" value="ECO:0007669"/>
    <property type="project" value="InterPro"/>
</dbReference>
<keyword evidence="3" id="KW-0285">Flavoprotein</keyword>
<accession>A0A6I2KZK5</accession>
<evidence type="ECO:0000259" key="7">
    <source>
        <dbReference type="SMART" id="SM00900"/>
    </source>
</evidence>
<evidence type="ECO:0000256" key="2">
    <source>
        <dbReference type="ARBA" id="ARBA00022553"/>
    </source>
</evidence>
<dbReference type="Proteomes" id="UP000433309">
    <property type="component" value="Unassembled WGS sequence"/>
</dbReference>
<protein>
    <submittedName>
        <fullName evidence="8">FMN-binding protein</fullName>
    </submittedName>
</protein>
<evidence type="ECO:0000313" key="8">
    <source>
        <dbReference type="EMBL" id="MRW89914.1"/>
    </source>
</evidence>
<dbReference type="InterPro" id="IPR007329">
    <property type="entry name" value="FMN-bd"/>
</dbReference>
<keyword evidence="9" id="KW-1185">Reference proteome</keyword>
<dbReference type="PANTHER" id="PTHR36118:SF1">
    <property type="entry name" value="ION-TRANSLOCATING OXIDOREDUCTASE COMPLEX SUBUNIT G"/>
    <property type="match status" value="1"/>
</dbReference>
<proteinExistence type="predicted"/>
<evidence type="ECO:0000256" key="4">
    <source>
        <dbReference type="ARBA" id="ARBA00022643"/>
    </source>
</evidence>
<dbReference type="EMBL" id="WKJK01000003">
    <property type="protein sequence ID" value="MRW89914.1"/>
    <property type="molecule type" value="Genomic_DNA"/>
</dbReference>
<keyword evidence="2" id="KW-0597">Phosphoprotein</keyword>
<sequence length="179" mass="19106">MSFVPAGALTLAALSAAAVPVLAHAKTYATVAAAQQAMFGTASMTPVRVLLTAEQQAKLREASSVSLPFQGDRVWKTGDGGWFVVDEVVGKHEMITYAVGIDAAGAVRQIAVLEYQESYGSEVADAKWRQQFVGKTAASPLKLERDIENLAGATLSAKHLTDGVKRVMTMYELVLRHGK</sequence>
<dbReference type="GO" id="GO:0009055">
    <property type="term" value="F:electron transfer activity"/>
    <property type="evidence" value="ECO:0007669"/>
    <property type="project" value="InterPro"/>
</dbReference>
<dbReference type="PANTHER" id="PTHR36118">
    <property type="entry name" value="ION-TRANSLOCATING OXIDOREDUCTASE COMPLEX SUBUNIT G"/>
    <property type="match status" value="1"/>
</dbReference>
<dbReference type="RefSeq" id="WP_154374835.1">
    <property type="nucleotide sequence ID" value="NZ_WKJK01000003.1"/>
</dbReference>
<feature type="domain" description="FMN-binding" evidence="7">
    <location>
        <begin position="90"/>
        <end position="171"/>
    </location>
</feature>
<keyword evidence="1" id="KW-0813">Transport</keyword>
<keyword evidence="4" id="KW-0288">FMN</keyword>
<evidence type="ECO:0000256" key="5">
    <source>
        <dbReference type="ARBA" id="ARBA00022982"/>
    </source>
</evidence>
<dbReference type="SMART" id="SM00900">
    <property type="entry name" value="FMN_bind"/>
    <property type="match status" value="1"/>
</dbReference>
<dbReference type="InterPro" id="IPR010209">
    <property type="entry name" value="Ion_transpt_RnfG/RsxG"/>
</dbReference>
<comment type="caution">
    <text evidence="8">The sequence shown here is derived from an EMBL/GenBank/DDBJ whole genome shotgun (WGS) entry which is preliminary data.</text>
</comment>
<dbReference type="GO" id="GO:0010181">
    <property type="term" value="F:FMN binding"/>
    <property type="evidence" value="ECO:0007669"/>
    <property type="project" value="InterPro"/>
</dbReference>
<reference evidence="8 9" key="1">
    <citation type="submission" date="2019-11" db="EMBL/GenBank/DDBJ databases">
        <title>Novel species isolated from a subtropical stream in China.</title>
        <authorList>
            <person name="Lu H."/>
        </authorList>
    </citation>
    <scope>NUCLEOTIDE SEQUENCE [LARGE SCALE GENOMIC DNA]</scope>
    <source>
        <strain evidence="8 9">FT80W</strain>
    </source>
</reference>
<dbReference type="Pfam" id="PF04205">
    <property type="entry name" value="FMN_bind"/>
    <property type="match status" value="1"/>
</dbReference>
<evidence type="ECO:0000313" key="9">
    <source>
        <dbReference type="Proteomes" id="UP000433309"/>
    </source>
</evidence>
<gene>
    <name evidence="8" type="ORF">GJ699_07960</name>
</gene>
<evidence type="ECO:0000256" key="6">
    <source>
        <dbReference type="SAM" id="SignalP"/>
    </source>
</evidence>
<dbReference type="GO" id="GO:0005886">
    <property type="term" value="C:plasma membrane"/>
    <property type="evidence" value="ECO:0007669"/>
    <property type="project" value="InterPro"/>
</dbReference>